<evidence type="ECO:0000259" key="4">
    <source>
        <dbReference type="PROSITE" id="PS50118"/>
    </source>
</evidence>
<dbReference type="GeneID" id="37199652"/>
<dbReference type="EMBL" id="KZ824288">
    <property type="protein sequence ID" value="RAL11551.1"/>
    <property type="molecule type" value="Genomic_DNA"/>
</dbReference>
<evidence type="ECO:0000256" key="1">
    <source>
        <dbReference type="ARBA" id="ARBA00023125"/>
    </source>
</evidence>
<organism evidence="5 6">
    <name type="scientific">Aspergillus homomorphus (strain CBS 101889)</name>
    <dbReference type="NCBI Taxonomy" id="1450537"/>
    <lineage>
        <taxon>Eukaryota</taxon>
        <taxon>Fungi</taxon>
        <taxon>Dikarya</taxon>
        <taxon>Ascomycota</taxon>
        <taxon>Pezizomycotina</taxon>
        <taxon>Eurotiomycetes</taxon>
        <taxon>Eurotiomycetidae</taxon>
        <taxon>Eurotiales</taxon>
        <taxon>Aspergillaceae</taxon>
        <taxon>Aspergillus</taxon>
        <taxon>Aspergillus subgen. Circumdati</taxon>
    </lineage>
</organism>
<evidence type="ECO:0000313" key="6">
    <source>
        <dbReference type="Proteomes" id="UP000248961"/>
    </source>
</evidence>
<dbReference type="InterPro" id="IPR036910">
    <property type="entry name" value="HMG_box_dom_sf"/>
</dbReference>
<dbReference type="RefSeq" id="XP_025550705.1">
    <property type="nucleotide sequence ID" value="XM_025695363.1"/>
</dbReference>
<dbReference type="SMART" id="SM00398">
    <property type="entry name" value="HMG"/>
    <property type="match status" value="2"/>
</dbReference>
<feature type="compositionally biased region" description="Basic and acidic residues" evidence="3">
    <location>
        <begin position="103"/>
        <end position="129"/>
    </location>
</feature>
<dbReference type="GO" id="GO:0005634">
    <property type="term" value="C:nucleus"/>
    <property type="evidence" value="ECO:0007669"/>
    <property type="project" value="UniProtKB-UniRule"/>
</dbReference>
<dbReference type="PANTHER" id="PTHR48112">
    <property type="entry name" value="HIGH MOBILITY GROUP PROTEIN DSP1"/>
    <property type="match status" value="1"/>
</dbReference>
<feature type="region of interest" description="Disordered" evidence="3">
    <location>
        <begin position="71"/>
        <end position="129"/>
    </location>
</feature>
<sequence>MSTKLARQGGAFLQHLNVSEAFSRPARQMISQTHIRRLSMFPRGRFAGLLAARAPVLRPSLINTYATAAKTKTKTTKAKDSEPKPKAAKGAAAQGTSKIRKVKVQDKDAVKEEKKKSKPLSEEQKKKALRKEIRQTKELCLTPPPMLPQTAFGVARKVMSETVQKERRDLRGIYINLEAIQRARNLTAEEEEGFARTAEENKAKNEEAMAKWIKSYTPTQIRDANKARRRLARLTGKKGTKHTMQLEDPRLVSRPLVPFAQFVKTQMQEDLGLASLPIKDRMRRIAESWKSVTPEEKEVYQQAYNEDKERYIREFKDVYGDEPSIIGKEARE</sequence>
<dbReference type="OrthoDB" id="1919336at2759"/>
<keyword evidence="6" id="KW-1185">Reference proteome</keyword>
<dbReference type="GO" id="GO:0003677">
    <property type="term" value="F:DNA binding"/>
    <property type="evidence" value="ECO:0007669"/>
    <property type="project" value="UniProtKB-UniRule"/>
</dbReference>
<evidence type="ECO:0000313" key="5">
    <source>
        <dbReference type="EMBL" id="RAL11551.1"/>
    </source>
</evidence>
<dbReference type="InterPro" id="IPR050342">
    <property type="entry name" value="HMGB"/>
</dbReference>
<keyword evidence="2" id="KW-0539">Nucleus</keyword>
<dbReference type="InterPro" id="IPR009071">
    <property type="entry name" value="HMG_box_dom"/>
</dbReference>
<keyword evidence="1 2" id="KW-0238">DNA-binding</keyword>
<dbReference type="Pfam" id="PF00505">
    <property type="entry name" value="HMG_box"/>
    <property type="match status" value="1"/>
</dbReference>
<dbReference type="PROSITE" id="PS50118">
    <property type="entry name" value="HMG_BOX_2"/>
    <property type="match status" value="1"/>
</dbReference>
<protein>
    <recommendedName>
        <fullName evidence="4">HMG box domain-containing protein</fullName>
    </recommendedName>
</protein>
<dbReference type="AlphaFoldDB" id="A0A395HUF6"/>
<gene>
    <name evidence="5" type="ORF">BO97DRAFT_406188</name>
</gene>
<accession>A0A395HUF6</accession>
<dbReference type="STRING" id="1450537.A0A395HUF6"/>
<dbReference type="Proteomes" id="UP000248961">
    <property type="component" value="Unassembled WGS sequence"/>
</dbReference>
<dbReference type="CDD" id="cd00084">
    <property type="entry name" value="HMG-box_SF"/>
    <property type="match status" value="1"/>
</dbReference>
<feature type="domain" description="HMG box" evidence="4">
    <location>
        <begin position="252"/>
        <end position="319"/>
    </location>
</feature>
<dbReference type="VEuPathDB" id="FungiDB:BO97DRAFT_406188"/>
<feature type="DNA-binding region" description="HMG box" evidence="2">
    <location>
        <begin position="252"/>
        <end position="319"/>
    </location>
</feature>
<reference evidence="5 6" key="1">
    <citation type="submission" date="2018-02" db="EMBL/GenBank/DDBJ databases">
        <title>The genomes of Aspergillus section Nigri reveals drivers in fungal speciation.</title>
        <authorList>
            <consortium name="DOE Joint Genome Institute"/>
            <person name="Vesth T.C."/>
            <person name="Nybo J."/>
            <person name="Theobald S."/>
            <person name="Brandl J."/>
            <person name="Frisvad J.C."/>
            <person name="Nielsen K.F."/>
            <person name="Lyhne E.K."/>
            <person name="Kogle M.E."/>
            <person name="Kuo A."/>
            <person name="Riley R."/>
            <person name="Clum A."/>
            <person name="Nolan M."/>
            <person name="Lipzen A."/>
            <person name="Salamov A."/>
            <person name="Henrissat B."/>
            <person name="Wiebenga A."/>
            <person name="De vries R.P."/>
            <person name="Grigoriev I.V."/>
            <person name="Mortensen U.H."/>
            <person name="Andersen M.R."/>
            <person name="Baker S.E."/>
        </authorList>
    </citation>
    <scope>NUCLEOTIDE SEQUENCE [LARGE SCALE GENOMIC DNA]</scope>
    <source>
        <strain evidence="5 6">CBS 101889</strain>
    </source>
</reference>
<proteinExistence type="predicted"/>
<evidence type="ECO:0000256" key="2">
    <source>
        <dbReference type="PROSITE-ProRule" id="PRU00267"/>
    </source>
</evidence>
<evidence type="ECO:0000256" key="3">
    <source>
        <dbReference type="SAM" id="MobiDB-lite"/>
    </source>
</evidence>
<dbReference type="SUPFAM" id="SSF47095">
    <property type="entry name" value="HMG-box"/>
    <property type="match status" value="2"/>
</dbReference>
<name>A0A395HUF6_ASPHC</name>
<dbReference type="Gene3D" id="1.10.30.10">
    <property type="entry name" value="High mobility group box domain"/>
    <property type="match status" value="2"/>
</dbReference>